<dbReference type="AlphaFoldDB" id="A0A5R8KFP2"/>
<gene>
    <name evidence="2" type="ORF">FEM03_09490</name>
</gene>
<proteinExistence type="predicted"/>
<dbReference type="OrthoDB" id="9772788at2"/>
<evidence type="ECO:0000313" key="2">
    <source>
        <dbReference type="EMBL" id="TLD71134.1"/>
    </source>
</evidence>
<comment type="caution">
    <text evidence="2">The sequence shown here is derived from an EMBL/GenBank/DDBJ whole genome shotgun (WGS) entry which is preliminary data.</text>
</comment>
<evidence type="ECO:0000313" key="3">
    <source>
        <dbReference type="Proteomes" id="UP000306196"/>
    </source>
</evidence>
<dbReference type="CDD" id="cd01288">
    <property type="entry name" value="FabZ"/>
    <property type="match status" value="1"/>
</dbReference>
<keyword evidence="3" id="KW-1185">Reference proteome</keyword>
<organism evidence="2 3">
    <name type="scientific">Phragmitibacter flavus</name>
    <dbReference type="NCBI Taxonomy" id="2576071"/>
    <lineage>
        <taxon>Bacteria</taxon>
        <taxon>Pseudomonadati</taxon>
        <taxon>Verrucomicrobiota</taxon>
        <taxon>Verrucomicrobiia</taxon>
        <taxon>Verrucomicrobiales</taxon>
        <taxon>Verrucomicrobiaceae</taxon>
        <taxon>Phragmitibacter</taxon>
    </lineage>
</organism>
<dbReference type="EMBL" id="VAUV01000006">
    <property type="protein sequence ID" value="TLD71134.1"/>
    <property type="molecule type" value="Genomic_DNA"/>
</dbReference>
<dbReference type="Proteomes" id="UP000306196">
    <property type="component" value="Unassembled WGS sequence"/>
</dbReference>
<protein>
    <submittedName>
        <fullName evidence="2">Beta-hydroxyacyl-ACP dehydratase</fullName>
    </submittedName>
</protein>
<evidence type="ECO:0000256" key="1">
    <source>
        <dbReference type="ARBA" id="ARBA00023239"/>
    </source>
</evidence>
<dbReference type="PANTHER" id="PTHR30272:SF1">
    <property type="entry name" value="3-HYDROXYACYL-[ACYL-CARRIER-PROTEIN] DEHYDRATASE"/>
    <property type="match status" value="1"/>
</dbReference>
<dbReference type="InterPro" id="IPR013114">
    <property type="entry name" value="FabA_FabZ"/>
</dbReference>
<keyword evidence="1" id="KW-0456">Lyase</keyword>
<name>A0A5R8KFP2_9BACT</name>
<dbReference type="InterPro" id="IPR029069">
    <property type="entry name" value="HotDog_dom_sf"/>
</dbReference>
<reference evidence="2 3" key="1">
    <citation type="submission" date="2019-05" db="EMBL/GenBank/DDBJ databases">
        <title>Verrucobacter flavum gen. nov., sp. nov. a new member of the family Verrucomicrobiaceae.</title>
        <authorList>
            <person name="Szuroczki S."/>
            <person name="Abbaszade G."/>
            <person name="Szabo A."/>
            <person name="Felfoldi T."/>
            <person name="Schumann P."/>
            <person name="Boka K."/>
            <person name="Keki Z."/>
            <person name="Toumi M."/>
            <person name="Toth E."/>
        </authorList>
    </citation>
    <scope>NUCLEOTIDE SEQUENCE [LARGE SCALE GENOMIC DNA]</scope>
    <source>
        <strain evidence="2 3">MG-N-17</strain>
    </source>
</reference>
<dbReference type="SUPFAM" id="SSF54637">
    <property type="entry name" value="Thioesterase/thiol ester dehydrase-isomerase"/>
    <property type="match status" value="1"/>
</dbReference>
<accession>A0A5R8KFP2</accession>
<dbReference type="Gene3D" id="3.10.129.10">
    <property type="entry name" value="Hotdog Thioesterase"/>
    <property type="match status" value="1"/>
</dbReference>
<dbReference type="GO" id="GO:0016829">
    <property type="term" value="F:lyase activity"/>
    <property type="evidence" value="ECO:0007669"/>
    <property type="project" value="UniProtKB-KW"/>
</dbReference>
<dbReference type="Pfam" id="PF07977">
    <property type="entry name" value="FabA"/>
    <property type="match status" value="1"/>
</dbReference>
<dbReference type="PANTHER" id="PTHR30272">
    <property type="entry name" value="3-HYDROXYACYL-[ACYL-CARRIER-PROTEIN] DEHYDRATASE"/>
    <property type="match status" value="1"/>
</dbReference>
<sequence length="153" mass="15884">MPDASLTAALQSLPHGPEFRFVDFLKELDPGQRAVGVYQLRGDEHFLAGHFPGMPIMPAVLMVEALAQVAGVAAQTDPEIPAMTDMRLTAMRAIKVLGAAAPGDELVIEAEVQGRMGGLVLAAGTVKVGDTLLVQGQITLSGTVIESAPSPTA</sequence>